<dbReference type="EMBL" id="MF101444">
    <property type="protein sequence ID" value="ARW66936.1"/>
    <property type="molecule type" value="Genomic_DNA"/>
</dbReference>
<reference evidence="1" key="1">
    <citation type="journal article" date="2017" name="J. Phycol.">
        <title>Analysis of chloroplast genomes and a supermatrix inform reclassification of the Rhodomelaceae (Rhodophyta).</title>
        <authorList>
            <person name="Diaz-Tapia P."/>
            <person name="Maggs C.A."/>
            <person name="West J.A."/>
            <person name="Verbruggen H."/>
        </authorList>
    </citation>
    <scope>NUCLEOTIDE SEQUENCE</scope>
    <source>
        <strain evidence="1">PD1107</strain>
    </source>
</reference>
<protein>
    <submittedName>
        <fullName evidence="1">Uncharacterized protein</fullName>
    </submittedName>
</protein>
<dbReference type="GeneID" id="33360162"/>
<accession>A0A1Z1MLX6</accession>
<dbReference type="AlphaFoldDB" id="A0A1Z1MLX6"/>
<gene>
    <name evidence="1" type="primary">orf40</name>
</gene>
<geneLocation type="chloroplast" evidence="1"/>
<keyword evidence="1" id="KW-0150">Chloroplast</keyword>
<dbReference type="RefSeq" id="YP_009397750.1">
    <property type="nucleotide sequence ID" value="NC_035288.1"/>
</dbReference>
<sequence length="40" mass="5052">MCNIYLINQEKLKNFFMYNYFKNRIKFFIHKMLSTTLIQN</sequence>
<keyword evidence="1" id="KW-0934">Plastid</keyword>
<organism evidence="1">
    <name type="scientific">Dipterosiphonia australica</name>
    <dbReference type="NCBI Taxonomy" id="2007208"/>
    <lineage>
        <taxon>Eukaryota</taxon>
        <taxon>Rhodophyta</taxon>
        <taxon>Florideophyceae</taxon>
        <taxon>Rhodymeniophycidae</taxon>
        <taxon>Ceramiales</taxon>
        <taxon>Rhodomelaceae</taxon>
        <taxon>Herposiphonieae</taxon>
        <taxon>Dipterosiphonia</taxon>
    </lineage>
</organism>
<name>A0A1Z1MLX6_9FLOR</name>
<proteinExistence type="predicted"/>
<evidence type="ECO:0000313" key="1">
    <source>
        <dbReference type="EMBL" id="ARW66936.1"/>
    </source>
</evidence>